<proteinExistence type="predicted"/>
<dbReference type="AlphaFoldDB" id="A0A9Y1MYA8"/>
<dbReference type="Gene3D" id="1.10.10.1770">
    <property type="entry name" value="Gun4-like"/>
    <property type="match status" value="1"/>
</dbReference>
<dbReference type="GO" id="GO:0046906">
    <property type="term" value="F:tetrapyrrole binding"/>
    <property type="evidence" value="ECO:0007669"/>
    <property type="project" value="TreeGrafter"/>
</dbReference>
<dbReference type="Gene3D" id="1.25.40.620">
    <property type="match status" value="1"/>
</dbReference>
<organism evidence="2">
    <name type="scientific">Cyanidium sp. THAL103</name>
    <dbReference type="NCBI Taxonomy" id="3027999"/>
    <lineage>
        <taxon>Eukaryota</taxon>
        <taxon>Rhodophyta</taxon>
        <taxon>Bangiophyceae</taxon>
        <taxon>Cyanidiales</taxon>
        <taxon>Cyanidiaceae</taxon>
        <taxon>Cyanidium</taxon>
    </lineage>
</organism>
<protein>
    <recommendedName>
        <fullName evidence="1">GUN4-like domain-containing protein</fullName>
    </recommendedName>
</protein>
<dbReference type="CDD" id="cd16383">
    <property type="entry name" value="GUN4"/>
    <property type="match status" value="1"/>
</dbReference>
<dbReference type="InterPro" id="IPR008629">
    <property type="entry name" value="GUN4-like"/>
</dbReference>
<dbReference type="SUPFAM" id="SSF140869">
    <property type="entry name" value="GUN4-like"/>
    <property type="match status" value="1"/>
</dbReference>
<keyword evidence="2" id="KW-0934">Plastid</keyword>
<feature type="domain" description="GUN4-like" evidence="1">
    <location>
        <begin position="101"/>
        <end position="238"/>
    </location>
</feature>
<sequence>MIKEIQEKFIKDLIFNEHHYNNIDILSFIDKIDSHLKNNEKNQINMLNFFRFQSEKEYIRPNYFNVYIFSLLNRSIYNNIKYGILEIYPKTDFISSVIFQNSHEYKNLEELLALNKLIEADKLTQEILCKLAGKNSQNRQWLYFTEIKEIKNKDLKNINLLWNLYSHGKFGFLIQRNIWLNTNKNWKKFWSQIGWINNNKWTRYPNEFVWNIKNAPAGHLPLFNQIRGTRVIESIFNHEAWLS</sequence>
<dbReference type="EMBL" id="OP616817">
    <property type="protein sequence ID" value="WDB00046.1"/>
    <property type="molecule type" value="Genomic_DNA"/>
</dbReference>
<dbReference type="InterPro" id="IPR037215">
    <property type="entry name" value="GUN4-like_sf"/>
</dbReference>
<reference evidence="2" key="1">
    <citation type="journal article" date="2023" name="J. Phycol.">
        <title>Revised classification of the Cyanidiophyceae based on plastid genome data with descriptions of the Cavernulicolales ord. nov. and Galdieriales ord. nov. (Rhodophyta).</title>
        <authorList>
            <person name="Park S.I."/>
            <person name="Cho C.H."/>
            <person name="Ciniglia C."/>
            <person name="Huang T.Y."/>
            <person name="Liu S.L."/>
            <person name="Bustamante D.E."/>
            <person name="Calderon M.S."/>
            <person name="Mansilla A."/>
            <person name="McDermott T."/>
            <person name="Andersen R.A."/>
            <person name="Yoon H.S."/>
        </authorList>
    </citation>
    <scope>NUCLEOTIDE SEQUENCE</scope>
</reference>
<dbReference type="PANTHER" id="PTHR34800:SF1">
    <property type="entry name" value="TETRAPYRROLE-BINDING PROTEIN, CHLOROPLASTIC"/>
    <property type="match status" value="1"/>
</dbReference>
<name>A0A9Y1MYA8_9RHOD</name>
<evidence type="ECO:0000259" key="1">
    <source>
        <dbReference type="Pfam" id="PF05419"/>
    </source>
</evidence>
<dbReference type="PANTHER" id="PTHR34800">
    <property type="entry name" value="TETRAPYRROLE-BINDING PROTEIN, CHLOROPLASTIC"/>
    <property type="match status" value="1"/>
</dbReference>
<evidence type="ECO:0000313" key="2">
    <source>
        <dbReference type="EMBL" id="WDB00046.1"/>
    </source>
</evidence>
<accession>A0A9Y1MYA8</accession>
<geneLocation type="plastid" evidence="2"/>
<dbReference type="Pfam" id="PF05419">
    <property type="entry name" value="GUN4"/>
    <property type="match status" value="1"/>
</dbReference>
<gene>
    <name evidence="2" type="primary">ycf53</name>
    <name evidence="2" type="ORF">CspTHAL103_121</name>
</gene>